<proteinExistence type="predicted"/>
<name>A0AC61TMR7_EDWTA</name>
<keyword evidence="1" id="KW-0614">Plasmid</keyword>
<protein>
    <submittedName>
        <fullName evidence="1">Plasmid partitioning/stability family protein</fullName>
    </submittedName>
</protein>
<gene>
    <name evidence="1" type="ORF">DCL27_17640</name>
</gene>
<reference evidence="1" key="1">
    <citation type="submission" date="2021-09" db="EMBL/GenBank/DDBJ databases">
        <title>Comparative genomics of Edwardsiella genus reveals species-based diversity.</title>
        <authorList>
            <person name="Tekedar H.C."/>
            <person name="Kumru S."/>
            <person name="Waldbieser G.C."/>
            <person name="Reichley S.R."/>
            <person name="Lawrence M.L."/>
            <person name="Griffin M.J."/>
        </authorList>
    </citation>
    <scope>NUCLEOTIDE SEQUENCE</scope>
    <source>
        <strain evidence="1">ATCC 15947</strain>
    </source>
</reference>
<dbReference type="EMBL" id="CP084508">
    <property type="protein sequence ID" value="UCQ01998.1"/>
    <property type="molecule type" value="Genomic_DNA"/>
</dbReference>
<evidence type="ECO:0000313" key="2">
    <source>
        <dbReference type="Proteomes" id="UP000245918"/>
    </source>
</evidence>
<sequence>MSDERKKFTVYLHPDRNADRQALAVIDSVGRSARGDLYRQALIAGIALYHLDGRLPALLTALFTENLNSDQVVSAISQTTGWRPSEADIKMVLDILGAIPKQEKAQAIQRDMDQESLALREARNKLAGLI</sequence>
<dbReference type="Proteomes" id="UP000245918">
    <property type="component" value="Plasmid pET-ATCC-159-1"/>
</dbReference>
<geneLocation type="plasmid" evidence="1 2">
    <name>pET-ATCC-159-1</name>
</geneLocation>
<organism evidence="1 2">
    <name type="scientific">Edwardsiella tarda ATCC 15947 = NBRC 105688</name>
    <dbReference type="NCBI Taxonomy" id="667121"/>
    <lineage>
        <taxon>Bacteria</taxon>
        <taxon>Pseudomonadati</taxon>
        <taxon>Pseudomonadota</taxon>
        <taxon>Gammaproteobacteria</taxon>
        <taxon>Enterobacterales</taxon>
        <taxon>Hafniaceae</taxon>
        <taxon>Edwardsiella</taxon>
    </lineage>
</organism>
<accession>A0AC61TMR7</accession>
<keyword evidence="2" id="KW-1185">Reference proteome</keyword>
<evidence type="ECO:0000313" key="1">
    <source>
        <dbReference type="EMBL" id="UCQ01998.1"/>
    </source>
</evidence>